<dbReference type="InterPro" id="IPR036915">
    <property type="entry name" value="Cyclin-like_sf"/>
</dbReference>
<reference evidence="1 2" key="1">
    <citation type="submission" date="2016-07" db="EMBL/GenBank/DDBJ databases">
        <title>Pervasive Adenine N6-methylation of Active Genes in Fungi.</title>
        <authorList>
            <consortium name="DOE Joint Genome Institute"/>
            <person name="Mondo S.J."/>
            <person name="Dannebaum R.O."/>
            <person name="Kuo R.C."/>
            <person name="Labutti K."/>
            <person name="Haridas S."/>
            <person name="Kuo A."/>
            <person name="Salamov A."/>
            <person name="Ahrendt S.R."/>
            <person name="Lipzen A."/>
            <person name="Sullivan W."/>
            <person name="Andreopoulos W.B."/>
            <person name="Clum A."/>
            <person name="Lindquist E."/>
            <person name="Daum C."/>
            <person name="Ramamoorthy G.K."/>
            <person name="Gryganskyi A."/>
            <person name="Culley D."/>
            <person name="Magnuson J.K."/>
            <person name="James T.Y."/>
            <person name="O'Malley M.A."/>
            <person name="Stajich J.E."/>
            <person name="Spatafora J.W."/>
            <person name="Visel A."/>
            <person name="Grigoriev I.V."/>
        </authorList>
    </citation>
    <scope>NUCLEOTIDE SEQUENCE [LARGE SCALE GENOMIC DNA]</scope>
    <source>
        <strain evidence="1 2">NRRL 2496</strain>
    </source>
</reference>
<evidence type="ECO:0000313" key="1">
    <source>
        <dbReference type="EMBL" id="ORY94523.1"/>
    </source>
</evidence>
<name>A0A1X2H7I9_SYNRA</name>
<dbReference type="Gene3D" id="1.10.472.10">
    <property type="entry name" value="Cyclin-like"/>
    <property type="match status" value="1"/>
</dbReference>
<evidence type="ECO:0000313" key="2">
    <source>
        <dbReference type="Proteomes" id="UP000242180"/>
    </source>
</evidence>
<dbReference type="Proteomes" id="UP000242180">
    <property type="component" value="Unassembled WGS sequence"/>
</dbReference>
<dbReference type="STRING" id="13706.A0A1X2H7I9"/>
<dbReference type="OrthoDB" id="25002at2759"/>
<organism evidence="1 2">
    <name type="scientific">Syncephalastrum racemosum</name>
    <name type="common">Filamentous fungus</name>
    <dbReference type="NCBI Taxonomy" id="13706"/>
    <lineage>
        <taxon>Eukaryota</taxon>
        <taxon>Fungi</taxon>
        <taxon>Fungi incertae sedis</taxon>
        <taxon>Mucoromycota</taxon>
        <taxon>Mucoromycotina</taxon>
        <taxon>Mucoromycetes</taxon>
        <taxon>Mucorales</taxon>
        <taxon>Syncephalastraceae</taxon>
        <taxon>Syncephalastrum</taxon>
    </lineage>
</organism>
<accession>A0A1X2H7I9</accession>
<comment type="caution">
    <text evidence="1">The sequence shown here is derived from an EMBL/GenBank/DDBJ whole genome shotgun (WGS) entry which is preliminary data.</text>
</comment>
<dbReference type="CDD" id="cd20546">
    <property type="entry name" value="CYCLIN_SpCG1C_ScCTK2-like_rpt2"/>
    <property type="match status" value="1"/>
</dbReference>
<dbReference type="OMA" id="LWGASEN"/>
<sequence>MRSSLVTAELFLVRSLGYQLDVTLPFAHSLNILRGMAEIPYFQTKDKRQQNQKMSHVWRRMEQEMSAELSHIARLSWTWCWDSLCSPKIALTYSSAEIAVASLYLATKMVNIDVPMELTEWVNMWGAADDMSVQVVRDVILDMLDMREQSYTASTSFSTTSSNPP</sequence>
<evidence type="ECO:0008006" key="3">
    <source>
        <dbReference type="Google" id="ProtNLM"/>
    </source>
</evidence>
<gene>
    <name evidence="1" type="ORF">BCR43DRAFT_323567</name>
</gene>
<protein>
    <recommendedName>
        <fullName evidence="3">Cyclin C-terminal domain-containing protein</fullName>
    </recommendedName>
</protein>
<dbReference type="SUPFAM" id="SSF47954">
    <property type="entry name" value="Cyclin-like"/>
    <property type="match status" value="1"/>
</dbReference>
<dbReference type="AlphaFoldDB" id="A0A1X2H7I9"/>
<keyword evidence="2" id="KW-1185">Reference proteome</keyword>
<proteinExistence type="predicted"/>
<dbReference type="InParanoid" id="A0A1X2H7I9"/>
<dbReference type="EMBL" id="MCGN01000007">
    <property type="protein sequence ID" value="ORY94523.1"/>
    <property type="molecule type" value="Genomic_DNA"/>
</dbReference>